<sequence>MNAWTQDLYPFCIEYELAVYALLKSGEKPTNWTDFIIDVFVDIAIGLLEAASVENPFAEPAIAILGASIKQWISASERPAVLDGRFAEFALGHNRMQKAISDTLLILADETDNYKNLREGWKGEIEFNGKKYTLKDLANSQFPTLDKGKEYTSLRTVAYDQFKKHLWNVMFIKAGSMTYSAYWSIPVFSKTPSKYGRDIHYKDYPATYLRGWYEHVGLRYYFRYWYFTFDGRELSTEAAHELFKDDSPQNIINPDGLFNRDYVFKQFHTEKPDFFGYHELRKDASEFPKYDNELDFDLPDDFVFTGGDFPILTKR</sequence>
<evidence type="ECO:0000313" key="1">
    <source>
        <dbReference type="EMBL" id="AQG79614.1"/>
    </source>
</evidence>
<dbReference type="Proteomes" id="UP000187941">
    <property type="component" value="Chromosome"/>
</dbReference>
<proteinExistence type="predicted"/>
<gene>
    <name evidence="1" type="ORF">AWR27_09920</name>
</gene>
<dbReference type="EMBL" id="CP014263">
    <property type="protein sequence ID" value="AQG79614.1"/>
    <property type="molecule type" value="Genomic_DNA"/>
</dbReference>
<dbReference type="KEGG" id="smon:AWR27_09920"/>
<dbReference type="STRING" id="1178516.AWR27_09920"/>
<organism evidence="1 2">
    <name type="scientific">Spirosoma montaniterrae</name>
    <dbReference type="NCBI Taxonomy" id="1178516"/>
    <lineage>
        <taxon>Bacteria</taxon>
        <taxon>Pseudomonadati</taxon>
        <taxon>Bacteroidota</taxon>
        <taxon>Cytophagia</taxon>
        <taxon>Cytophagales</taxon>
        <taxon>Cytophagaceae</taxon>
        <taxon>Spirosoma</taxon>
    </lineage>
</organism>
<dbReference type="AlphaFoldDB" id="A0A1P9WW59"/>
<keyword evidence="2" id="KW-1185">Reference proteome</keyword>
<accession>A0A1P9WW59</accession>
<reference evidence="1 2" key="1">
    <citation type="submission" date="2016-01" db="EMBL/GenBank/DDBJ databases">
        <authorList>
            <person name="Oliw E.H."/>
        </authorList>
    </citation>
    <scope>NUCLEOTIDE SEQUENCE [LARGE SCALE GENOMIC DNA]</scope>
    <source>
        <strain evidence="1 2">DY10</strain>
    </source>
</reference>
<name>A0A1P9WW59_9BACT</name>
<evidence type="ECO:0000313" key="2">
    <source>
        <dbReference type="Proteomes" id="UP000187941"/>
    </source>
</evidence>
<protein>
    <submittedName>
        <fullName evidence="1">Uncharacterized protein</fullName>
    </submittedName>
</protein>